<dbReference type="InterPro" id="IPR001245">
    <property type="entry name" value="Ser-Thr/Tyr_kinase_cat_dom"/>
</dbReference>
<sequence length="419" mass="47042">MELASDLVKYTYEDLNSITGGFSAENFIGYTKSGKVFRGKIQRGLKTQVITVKIWVDAGSWITSPHRQVSRWEKEIKLLTDPDVKGHSNMDSKSKVRPRGRAIPWQKRATGQGNSMAISECRLHSPPLPSITLSGVALPSFLCLLVRFGMELASDLVKYTYEDLNSITEGFSAENFIENTQYGKVFRGKIQQGLETQVVTVKIWVDVGCWSTVPHRQVSRWEKEIKLLTDPDVKGHPNMVKLIGCCSENGQLGVVYDLQPINSLSNIVLQDDFKWIHRIKAALGFARLLDFLHYKGLWVHNITPDHLMVDQAFNPKQFDFSMLVGGVFGEISDHKREGGSAGYIDLHGAEIGDRSEKRDVFGYGAVLLGLITKTAKKDIKDIARTYWGVYKERKSKSCYTSEDSKVTHRGRSGPQLLIG</sequence>
<dbReference type="EMBL" id="JACTNZ010000007">
    <property type="protein sequence ID" value="KAG5538276.1"/>
    <property type="molecule type" value="Genomic_DNA"/>
</dbReference>
<comment type="caution">
    <text evidence="5">The sequence shown here is derived from an EMBL/GenBank/DDBJ whole genome shotgun (WGS) entry which is preliminary data.</text>
</comment>
<dbReference type="GO" id="GO:0005524">
    <property type="term" value="F:ATP binding"/>
    <property type="evidence" value="ECO:0007669"/>
    <property type="project" value="InterPro"/>
</dbReference>
<comment type="subcellular location">
    <subcellularLocation>
        <location evidence="1">Cell membrane</location>
    </subcellularLocation>
</comment>
<reference evidence="5" key="1">
    <citation type="submission" date="2020-08" db="EMBL/GenBank/DDBJ databases">
        <title>Plant Genome Project.</title>
        <authorList>
            <person name="Zhang R.-G."/>
        </authorList>
    </citation>
    <scope>NUCLEOTIDE SEQUENCE</scope>
    <source>
        <strain evidence="5">WSP0</strain>
        <tissue evidence="5">Leaf</tissue>
    </source>
</reference>
<keyword evidence="6" id="KW-1185">Reference proteome</keyword>
<evidence type="ECO:0000313" key="6">
    <source>
        <dbReference type="Proteomes" id="UP000823749"/>
    </source>
</evidence>
<evidence type="ECO:0000256" key="1">
    <source>
        <dbReference type="ARBA" id="ARBA00004236"/>
    </source>
</evidence>
<dbReference type="AlphaFoldDB" id="A0AAV6JAR1"/>
<evidence type="ECO:0000256" key="3">
    <source>
        <dbReference type="SAM" id="MobiDB-lite"/>
    </source>
</evidence>
<organism evidence="5 6">
    <name type="scientific">Rhododendron griersonianum</name>
    <dbReference type="NCBI Taxonomy" id="479676"/>
    <lineage>
        <taxon>Eukaryota</taxon>
        <taxon>Viridiplantae</taxon>
        <taxon>Streptophyta</taxon>
        <taxon>Embryophyta</taxon>
        <taxon>Tracheophyta</taxon>
        <taxon>Spermatophyta</taxon>
        <taxon>Magnoliopsida</taxon>
        <taxon>eudicotyledons</taxon>
        <taxon>Gunneridae</taxon>
        <taxon>Pentapetalae</taxon>
        <taxon>asterids</taxon>
        <taxon>Ericales</taxon>
        <taxon>Ericaceae</taxon>
        <taxon>Ericoideae</taxon>
        <taxon>Rhodoreae</taxon>
        <taxon>Rhododendron</taxon>
    </lineage>
</organism>
<evidence type="ECO:0000256" key="2">
    <source>
        <dbReference type="ARBA" id="ARBA00022475"/>
    </source>
</evidence>
<dbReference type="Gene3D" id="3.30.200.20">
    <property type="entry name" value="Phosphorylase Kinase, domain 1"/>
    <property type="match status" value="2"/>
</dbReference>
<dbReference type="PROSITE" id="PS50011">
    <property type="entry name" value="PROTEIN_KINASE_DOM"/>
    <property type="match status" value="1"/>
</dbReference>
<gene>
    <name evidence="5" type="ORF">RHGRI_019010</name>
</gene>
<evidence type="ECO:0000313" key="5">
    <source>
        <dbReference type="EMBL" id="KAG5538276.1"/>
    </source>
</evidence>
<accession>A0AAV6JAR1</accession>
<name>A0AAV6JAR1_9ERIC</name>
<evidence type="ECO:0000259" key="4">
    <source>
        <dbReference type="PROSITE" id="PS50011"/>
    </source>
</evidence>
<keyword evidence="2" id="KW-1003">Cell membrane</keyword>
<feature type="region of interest" description="Disordered" evidence="3">
    <location>
        <begin position="400"/>
        <end position="419"/>
    </location>
</feature>
<feature type="domain" description="Protein kinase" evidence="4">
    <location>
        <begin position="171"/>
        <end position="419"/>
    </location>
</feature>
<dbReference type="PANTHER" id="PTHR45621">
    <property type="entry name" value="OS01G0588500 PROTEIN-RELATED"/>
    <property type="match status" value="1"/>
</dbReference>
<dbReference type="GO" id="GO:0005886">
    <property type="term" value="C:plasma membrane"/>
    <property type="evidence" value="ECO:0007669"/>
    <property type="project" value="UniProtKB-SubCell"/>
</dbReference>
<dbReference type="Gene3D" id="1.10.510.10">
    <property type="entry name" value="Transferase(Phosphotransferase) domain 1"/>
    <property type="match status" value="1"/>
</dbReference>
<dbReference type="Proteomes" id="UP000823749">
    <property type="component" value="Chromosome 7"/>
</dbReference>
<dbReference type="InterPro" id="IPR000719">
    <property type="entry name" value="Prot_kinase_dom"/>
</dbReference>
<protein>
    <recommendedName>
        <fullName evidence="4">Protein kinase domain-containing protein</fullName>
    </recommendedName>
</protein>
<dbReference type="InterPro" id="IPR050823">
    <property type="entry name" value="Plant_Ser_Thr_Prot_Kinase"/>
</dbReference>
<dbReference type="GO" id="GO:0004672">
    <property type="term" value="F:protein kinase activity"/>
    <property type="evidence" value="ECO:0007669"/>
    <property type="project" value="InterPro"/>
</dbReference>
<dbReference type="InterPro" id="IPR011009">
    <property type="entry name" value="Kinase-like_dom_sf"/>
</dbReference>
<proteinExistence type="predicted"/>
<dbReference type="SUPFAM" id="SSF56112">
    <property type="entry name" value="Protein kinase-like (PK-like)"/>
    <property type="match status" value="1"/>
</dbReference>
<dbReference type="Pfam" id="PF07714">
    <property type="entry name" value="PK_Tyr_Ser-Thr"/>
    <property type="match status" value="1"/>
</dbReference>
<keyword evidence="2" id="KW-0472">Membrane</keyword>